<organism evidence="1 2">
    <name type="scientific">Sulfolobus spindle-shaped virus 5</name>
    <dbReference type="NCBI Taxonomy" id="459291"/>
    <lineage>
        <taxon>Viruses</taxon>
        <taxon>Viruses incertae sedis</taxon>
        <taxon>Fuselloviridae</taxon>
        <taxon>Alphafusellovirus</taxon>
        <taxon>Alphafusellovirus hveragerdiense</taxon>
    </lineage>
</organism>
<dbReference type="InterPro" id="IPR037292">
    <property type="entry name" value="D-63_sf"/>
</dbReference>
<sequence>MTEVSEKELFLDLDQDIRELLSIIHNIKIDIITQSYDKEKVEKAIFLSNRITAELYQMLR</sequence>
<dbReference type="GeneID" id="6904144"/>
<proteinExistence type="predicted"/>
<keyword evidence="2" id="KW-1185">Reference proteome</keyword>
<dbReference type="InterPro" id="IPR048986">
    <property type="entry name" value="SSV1_D-63"/>
</dbReference>
<protein>
    <submittedName>
        <fullName evidence="1">Uncharacterized protein</fullName>
    </submittedName>
</protein>
<dbReference type="Pfam" id="PF20940">
    <property type="entry name" value="SSV1_D-63"/>
    <property type="match status" value="1"/>
</dbReference>
<dbReference type="KEGG" id="vg:6904144"/>
<accession>B5KLG1</accession>
<dbReference type="RefSeq" id="YP_002221481.1">
    <property type="nucleotide sequence ID" value="NC_011217.1"/>
</dbReference>
<dbReference type="SUPFAM" id="SSF109801">
    <property type="entry name" value="Hypothetical protein D-63"/>
    <property type="match status" value="1"/>
</dbReference>
<dbReference type="OrthoDB" id="27399at10239"/>
<dbReference type="InterPro" id="IPR029012">
    <property type="entry name" value="Helix_hairpin_bin_sf"/>
</dbReference>
<evidence type="ECO:0000313" key="2">
    <source>
        <dbReference type="Proteomes" id="UP000001855"/>
    </source>
</evidence>
<dbReference type="Gene3D" id="1.10.287.660">
    <property type="entry name" value="Helix hairpin bin"/>
    <property type="match status" value="1"/>
</dbReference>
<dbReference type="Proteomes" id="UP000001855">
    <property type="component" value="Segment"/>
</dbReference>
<dbReference type="EMBL" id="EU030939">
    <property type="protein sequence ID" value="ABV26237.1"/>
    <property type="molecule type" value="Genomic_DNA"/>
</dbReference>
<name>B5KLG1_9VIRU</name>
<evidence type="ECO:0000313" key="1">
    <source>
        <dbReference type="EMBL" id="ABV26237.1"/>
    </source>
</evidence>
<reference evidence="1 2" key="1">
    <citation type="submission" date="2007-07" db="EMBL/GenBank/DDBJ databases">
        <title>Horizontal gene transfer between genetic elements sharing a same Sulfolobus host.</title>
        <authorList>
            <person name="Peng X."/>
        </authorList>
    </citation>
    <scope>NUCLEOTIDE SEQUENCE [LARGE SCALE GENOMIC DNA]</scope>
</reference>